<dbReference type="OrthoDB" id="6082470at2759"/>
<sequence length="216" mass="23829">PPITPIPSIHLLCMYKKYITAFECARETYSLPPSIKITYHESSLAALEPGVSFDAIVSPANSFARMDGAFDDALSRVFSPQADYLGLTSVTQAAVYKEYRGFLPPGASLLVDMEGEEGKRVGLRKNDWGCRYLALCPSMKVPENVNWDREVVFESVWTLLAAIERHNRRMGEEGGEVEGKVIESVLMTPLATGVGLVSPEKWAAQTVLAIRQFVEA</sequence>
<evidence type="ECO:0000313" key="2">
    <source>
        <dbReference type="Proteomes" id="UP000799753"/>
    </source>
</evidence>
<protein>
    <submittedName>
        <fullName evidence="1">Macro domain-like protein</fullName>
    </submittedName>
</protein>
<organism evidence="1 2">
    <name type="scientific">Massarina eburnea CBS 473.64</name>
    <dbReference type="NCBI Taxonomy" id="1395130"/>
    <lineage>
        <taxon>Eukaryota</taxon>
        <taxon>Fungi</taxon>
        <taxon>Dikarya</taxon>
        <taxon>Ascomycota</taxon>
        <taxon>Pezizomycotina</taxon>
        <taxon>Dothideomycetes</taxon>
        <taxon>Pleosporomycetidae</taxon>
        <taxon>Pleosporales</taxon>
        <taxon>Massarineae</taxon>
        <taxon>Massarinaceae</taxon>
        <taxon>Massarina</taxon>
    </lineage>
</organism>
<dbReference type="AlphaFoldDB" id="A0A6A6SHX3"/>
<dbReference type="SUPFAM" id="SSF52949">
    <property type="entry name" value="Macro domain-like"/>
    <property type="match status" value="1"/>
</dbReference>
<proteinExistence type="predicted"/>
<gene>
    <name evidence="1" type="ORF">P280DRAFT_358863</name>
</gene>
<reference evidence="1" key="1">
    <citation type="journal article" date="2020" name="Stud. Mycol.">
        <title>101 Dothideomycetes genomes: a test case for predicting lifestyles and emergence of pathogens.</title>
        <authorList>
            <person name="Haridas S."/>
            <person name="Albert R."/>
            <person name="Binder M."/>
            <person name="Bloem J."/>
            <person name="Labutti K."/>
            <person name="Salamov A."/>
            <person name="Andreopoulos B."/>
            <person name="Baker S."/>
            <person name="Barry K."/>
            <person name="Bills G."/>
            <person name="Bluhm B."/>
            <person name="Cannon C."/>
            <person name="Castanera R."/>
            <person name="Culley D."/>
            <person name="Daum C."/>
            <person name="Ezra D."/>
            <person name="Gonzalez J."/>
            <person name="Henrissat B."/>
            <person name="Kuo A."/>
            <person name="Liang C."/>
            <person name="Lipzen A."/>
            <person name="Lutzoni F."/>
            <person name="Magnuson J."/>
            <person name="Mondo S."/>
            <person name="Nolan M."/>
            <person name="Ohm R."/>
            <person name="Pangilinan J."/>
            <person name="Park H.-J."/>
            <person name="Ramirez L."/>
            <person name="Alfaro M."/>
            <person name="Sun H."/>
            <person name="Tritt A."/>
            <person name="Yoshinaga Y."/>
            <person name="Zwiers L.-H."/>
            <person name="Turgeon B."/>
            <person name="Goodwin S."/>
            <person name="Spatafora J."/>
            <person name="Crous P."/>
            <person name="Grigoriev I."/>
        </authorList>
    </citation>
    <scope>NUCLEOTIDE SEQUENCE</scope>
    <source>
        <strain evidence="1">CBS 473.64</strain>
    </source>
</reference>
<evidence type="ECO:0000313" key="1">
    <source>
        <dbReference type="EMBL" id="KAF2646018.1"/>
    </source>
</evidence>
<feature type="non-terminal residue" evidence="1">
    <location>
        <position position="216"/>
    </location>
</feature>
<dbReference type="InterPro" id="IPR043472">
    <property type="entry name" value="Macro_dom-like"/>
</dbReference>
<accession>A0A6A6SHX3</accession>
<dbReference type="Proteomes" id="UP000799753">
    <property type="component" value="Unassembled WGS sequence"/>
</dbReference>
<dbReference type="Gene3D" id="3.40.220.10">
    <property type="entry name" value="Leucine Aminopeptidase, subunit E, domain 1"/>
    <property type="match status" value="1"/>
</dbReference>
<keyword evidence="2" id="KW-1185">Reference proteome</keyword>
<name>A0A6A6SHX3_9PLEO</name>
<dbReference type="EMBL" id="MU006776">
    <property type="protein sequence ID" value="KAF2646018.1"/>
    <property type="molecule type" value="Genomic_DNA"/>
</dbReference>
<feature type="non-terminal residue" evidence="1">
    <location>
        <position position="1"/>
    </location>
</feature>